<name>A0A914GRR8_GLORO</name>
<sequence>MFKLGRHHKVKSASARGRQGSCIISALKLSAEQGPAVPWVVLKVTLSGINIRDLNEKGLHLCQDELDKHWFSFILKEGERHLCHDLKFVHAPKKL</sequence>
<keyword evidence="1" id="KW-1185">Reference proteome</keyword>
<evidence type="ECO:0000313" key="2">
    <source>
        <dbReference type="WBParaSite" id="Gr19_v10_g10789.t1"/>
    </source>
</evidence>
<evidence type="ECO:0000313" key="1">
    <source>
        <dbReference type="Proteomes" id="UP000887572"/>
    </source>
</evidence>
<dbReference type="SUPFAM" id="SSF50729">
    <property type="entry name" value="PH domain-like"/>
    <property type="match status" value="1"/>
</dbReference>
<dbReference type="WBParaSite" id="Gr19_v10_g10789.t1">
    <property type="protein sequence ID" value="Gr19_v10_g10789.t1"/>
    <property type="gene ID" value="Gr19_v10_g10789"/>
</dbReference>
<organism evidence="1 2">
    <name type="scientific">Globodera rostochiensis</name>
    <name type="common">Golden nematode worm</name>
    <name type="synonym">Heterodera rostochiensis</name>
    <dbReference type="NCBI Taxonomy" id="31243"/>
    <lineage>
        <taxon>Eukaryota</taxon>
        <taxon>Metazoa</taxon>
        <taxon>Ecdysozoa</taxon>
        <taxon>Nematoda</taxon>
        <taxon>Chromadorea</taxon>
        <taxon>Rhabditida</taxon>
        <taxon>Tylenchina</taxon>
        <taxon>Tylenchomorpha</taxon>
        <taxon>Tylenchoidea</taxon>
        <taxon>Heteroderidae</taxon>
        <taxon>Heteroderinae</taxon>
        <taxon>Globodera</taxon>
    </lineage>
</organism>
<protein>
    <submittedName>
        <fullName evidence="2">Uncharacterized protein</fullName>
    </submittedName>
</protein>
<reference evidence="2" key="1">
    <citation type="submission" date="2022-11" db="UniProtKB">
        <authorList>
            <consortium name="WormBaseParasite"/>
        </authorList>
    </citation>
    <scope>IDENTIFICATION</scope>
</reference>
<proteinExistence type="predicted"/>
<dbReference type="AlphaFoldDB" id="A0A914GRR8"/>
<dbReference type="Proteomes" id="UP000887572">
    <property type="component" value="Unplaced"/>
</dbReference>
<accession>A0A914GRR8</accession>